<feature type="transmembrane region" description="Helical" evidence="1">
    <location>
        <begin position="158"/>
        <end position="174"/>
    </location>
</feature>
<feature type="transmembrane region" description="Helical" evidence="1">
    <location>
        <begin position="88"/>
        <end position="107"/>
    </location>
</feature>
<dbReference type="SUPFAM" id="SSF52266">
    <property type="entry name" value="SGNH hydrolase"/>
    <property type="match status" value="1"/>
</dbReference>
<dbReference type="GO" id="GO:0009103">
    <property type="term" value="P:lipopolysaccharide biosynthetic process"/>
    <property type="evidence" value="ECO:0007669"/>
    <property type="project" value="TreeGrafter"/>
</dbReference>
<keyword evidence="4" id="KW-0808">Transferase</keyword>
<evidence type="ECO:0000313" key="5">
    <source>
        <dbReference type="Proteomes" id="UP000565724"/>
    </source>
</evidence>
<feature type="transmembrane region" description="Helical" evidence="1">
    <location>
        <begin position="239"/>
        <end position="257"/>
    </location>
</feature>
<keyword evidence="1" id="KW-0812">Transmembrane</keyword>
<feature type="domain" description="Acyltransferase 3" evidence="2">
    <location>
        <begin position="21"/>
        <end position="349"/>
    </location>
</feature>
<keyword evidence="1" id="KW-0472">Membrane</keyword>
<evidence type="ECO:0000256" key="1">
    <source>
        <dbReference type="SAM" id="Phobius"/>
    </source>
</evidence>
<dbReference type="GO" id="GO:0016747">
    <property type="term" value="F:acyltransferase activity, transferring groups other than amino-acyl groups"/>
    <property type="evidence" value="ECO:0007669"/>
    <property type="project" value="InterPro"/>
</dbReference>
<proteinExistence type="predicted"/>
<evidence type="ECO:0000313" key="4">
    <source>
        <dbReference type="EMBL" id="NUU16960.1"/>
    </source>
</evidence>
<feature type="transmembrane region" description="Helical" evidence="1">
    <location>
        <begin position="263"/>
        <end position="283"/>
    </location>
</feature>
<keyword evidence="1" id="KW-1133">Transmembrane helix</keyword>
<feature type="transmembrane region" description="Helical" evidence="1">
    <location>
        <begin position="181"/>
        <end position="209"/>
    </location>
</feature>
<dbReference type="Proteomes" id="UP000565724">
    <property type="component" value="Unassembled WGS sequence"/>
</dbReference>
<accession>A0A7Y6DX41</accession>
<dbReference type="Pfam" id="PF01757">
    <property type="entry name" value="Acyl_transf_3"/>
    <property type="match status" value="1"/>
</dbReference>
<feature type="transmembrane region" description="Helical" evidence="1">
    <location>
        <begin position="330"/>
        <end position="348"/>
    </location>
</feature>
<feature type="transmembrane region" description="Helical" evidence="1">
    <location>
        <begin position="46"/>
        <end position="67"/>
    </location>
</feature>
<dbReference type="PANTHER" id="PTHR23028:SF53">
    <property type="entry name" value="ACYL_TRANSF_3 DOMAIN-CONTAINING PROTEIN"/>
    <property type="match status" value="1"/>
</dbReference>
<dbReference type="EMBL" id="JABMCI010000056">
    <property type="protein sequence ID" value="NUU16960.1"/>
    <property type="molecule type" value="Genomic_DNA"/>
</dbReference>
<dbReference type="PANTHER" id="PTHR23028">
    <property type="entry name" value="ACETYLTRANSFERASE"/>
    <property type="match status" value="1"/>
</dbReference>
<sequence>MDVASAPAATETVRRAPFRPDIEGLRAIAVALVVLYHARVPGLGGGYVGVDVFFVISGFLITNHLAAELTRTGRIGFAQFYARRMRRILPASFVVLAVSTVAAALVMPPLRMPEVVKDAIATALYVPNMWFARQGTDYLAETAPSPMQHYWSLGVEEQFYLLWPLLLLVVTLLVKRSRSRLVAALAVVVAGSFALNLVVMTIAPTWAFFSLPTRAWELGVGGLVALLLPQVVGRRFTGSPVVVGVGLLLVLASAVLYDESTAFPGLAAAVPVLGTALAILGGAQGTGALPGTVLRSRPFQYLGRLSYSTYLWHWPLLVIVESRLANKVPLWASLALAAASVPLAALTYRYVEDPMRHLGALTRRPARTTLLAGLAGSVALVVLAVGMGQWSASKPLATSRDAASTGLTAPPAFADDVPANLTPSLRGVDADIPAAYADSCQLEYAASALRDCPYGDLTSDRVVALFGDSHATQWLPALDALGTEQGFRVDLYAKSGCPSADVVQTSDYDAQCAQFRQLVLAHLAENPPELVLLSTSGRQYWRDPATAEAEWRDGLAATLDALPATSTAAIIGTTPNFDGSIPTCLSLHLADAAACADDRDHVIEPERLADEAAVAAEHGALYFPAVDYLCDAETCGAIEGNILLYRDEHHLTTVASLDLADELGAFLFE</sequence>
<keyword evidence="5" id="KW-1185">Reference proteome</keyword>
<dbReference type="GO" id="GO:0016020">
    <property type="term" value="C:membrane"/>
    <property type="evidence" value="ECO:0007669"/>
    <property type="project" value="TreeGrafter"/>
</dbReference>
<feature type="transmembrane region" description="Helical" evidence="1">
    <location>
        <begin position="369"/>
        <end position="390"/>
    </location>
</feature>
<name>A0A7Y6DX41_9CELL</name>
<dbReference type="RefSeq" id="WP_175346828.1">
    <property type="nucleotide sequence ID" value="NZ_JABMCI010000056.1"/>
</dbReference>
<feature type="transmembrane region" description="Helical" evidence="1">
    <location>
        <begin position="215"/>
        <end position="232"/>
    </location>
</feature>
<organism evidence="4 5">
    <name type="scientific">Cellulomonas humilata</name>
    <dbReference type="NCBI Taxonomy" id="144055"/>
    <lineage>
        <taxon>Bacteria</taxon>
        <taxon>Bacillati</taxon>
        <taxon>Actinomycetota</taxon>
        <taxon>Actinomycetes</taxon>
        <taxon>Micrococcales</taxon>
        <taxon>Cellulomonadaceae</taxon>
        <taxon>Cellulomonas</taxon>
    </lineage>
</organism>
<evidence type="ECO:0000259" key="3">
    <source>
        <dbReference type="Pfam" id="PF19040"/>
    </source>
</evidence>
<protein>
    <submittedName>
        <fullName evidence="4">Acyltransferase</fullName>
    </submittedName>
</protein>
<dbReference type="Pfam" id="PF19040">
    <property type="entry name" value="SGNH"/>
    <property type="match status" value="1"/>
</dbReference>
<reference evidence="4 5" key="1">
    <citation type="submission" date="2020-05" db="EMBL/GenBank/DDBJ databases">
        <title>Genome Sequencing of Type Strains.</title>
        <authorList>
            <person name="Lemaire J.F."/>
            <person name="Inderbitzin P."/>
            <person name="Gregorio O.A."/>
            <person name="Collins S.B."/>
            <person name="Wespe N."/>
            <person name="Knight-Connoni V."/>
        </authorList>
    </citation>
    <scope>NUCLEOTIDE SEQUENCE [LARGE SCALE GENOMIC DNA]</scope>
    <source>
        <strain evidence="4 5">ATCC 25174</strain>
    </source>
</reference>
<comment type="caution">
    <text evidence="4">The sequence shown here is derived from an EMBL/GenBank/DDBJ whole genome shotgun (WGS) entry which is preliminary data.</text>
</comment>
<feature type="transmembrane region" description="Helical" evidence="1">
    <location>
        <begin position="304"/>
        <end position="324"/>
    </location>
</feature>
<feature type="domain" description="SGNH" evidence="3">
    <location>
        <begin position="446"/>
        <end position="662"/>
    </location>
</feature>
<dbReference type="InterPro" id="IPR050879">
    <property type="entry name" value="Acyltransferase_3"/>
</dbReference>
<dbReference type="AlphaFoldDB" id="A0A7Y6DX41"/>
<evidence type="ECO:0000259" key="2">
    <source>
        <dbReference type="Pfam" id="PF01757"/>
    </source>
</evidence>
<dbReference type="InterPro" id="IPR002656">
    <property type="entry name" value="Acyl_transf_3_dom"/>
</dbReference>
<keyword evidence="4" id="KW-0012">Acyltransferase</keyword>
<gene>
    <name evidence="4" type="ORF">HP550_06820</name>
</gene>
<dbReference type="InterPro" id="IPR043968">
    <property type="entry name" value="SGNH"/>
</dbReference>